<dbReference type="AlphaFoldDB" id="A0AA96GPQ1"/>
<keyword evidence="4 7" id="KW-0812">Transmembrane</keyword>
<evidence type="ECO:0000256" key="7">
    <source>
        <dbReference type="SAM" id="Phobius"/>
    </source>
</evidence>
<dbReference type="RefSeq" id="WP_312749037.1">
    <property type="nucleotide sequence ID" value="NZ_CP116968.1"/>
</dbReference>
<evidence type="ECO:0000313" key="8">
    <source>
        <dbReference type="EMBL" id="WNM64100.1"/>
    </source>
</evidence>
<dbReference type="GO" id="GO:0005886">
    <property type="term" value="C:plasma membrane"/>
    <property type="evidence" value="ECO:0007669"/>
    <property type="project" value="UniProtKB-SubCell"/>
</dbReference>
<feature type="transmembrane region" description="Helical" evidence="7">
    <location>
        <begin position="58"/>
        <end position="81"/>
    </location>
</feature>
<feature type="transmembrane region" description="Helical" evidence="7">
    <location>
        <begin position="102"/>
        <end position="122"/>
    </location>
</feature>
<keyword evidence="5 7" id="KW-1133">Transmembrane helix</keyword>
<keyword evidence="3" id="KW-1003">Cell membrane</keyword>
<sequence length="130" mass="14161">MRTFMNAFAPQAYALMRMVAGFLFLWHGTQKLFGFPTAMPMEAPAFIIYVAGPIELVGGLLIMIGLFTGWAAFLSSGLMAAAYWMAHGMKALLPLENGGELAALYCFVFLFISTQGSGIWSVDNSMRNSS</sequence>
<dbReference type="PANTHER" id="PTHR33452:SF4">
    <property type="entry name" value="BLL4328 PROTEIN"/>
    <property type="match status" value="1"/>
</dbReference>
<dbReference type="InterPro" id="IPR032808">
    <property type="entry name" value="DoxX"/>
</dbReference>
<gene>
    <name evidence="8" type="ORF">PQG83_10190</name>
</gene>
<evidence type="ECO:0000256" key="3">
    <source>
        <dbReference type="ARBA" id="ARBA00022475"/>
    </source>
</evidence>
<organism evidence="8 9">
    <name type="scientific">Candidatus Nitrospira neomarina</name>
    <dbReference type="NCBI Taxonomy" id="3020899"/>
    <lineage>
        <taxon>Bacteria</taxon>
        <taxon>Pseudomonadati</taxon>
        <taxon>Nitrospirota</taxon>
        <taxon>Nitrospiria</taxon>
        <taxon>Nitrospirales</taxon>
        <taxon>Nitrospiraceae</taxon>
        <taxon>Nitrospira</taxon>
    </lineage>
</organism>
<keyword evidence="6 7" id="KW-0472">Membrane</keyword>
<evidence type="ECO:0000313" key="9">
    <source>
        <dbReference type="Proteomes" id="UP001302494"/>
    </source>
</evidence>
<dbReference type="InterPro" id="IPR051907">
    <property type="entry name" value="DoxX-like_oxidoreductase"/>
</dbReference>
<comment type="similarity">
    <text evidence="2">Belongs to the DoxX family.</text>
</comment>
<dbReference type="Pfam" id="PF07681">
    <property type="entry name" value="DoxX"/>
    <property type="match status" value="1"/>
</dbReference>
<keyword evidence="9" id="KW-1185">Reference proteome</keyword>
<evidence type="ECO:0000256" key="1">
    <source>
        <dbReference type="ARBA" id="ARBA00004651"/>
    </source>
</evidence>
<protein>
    <submittedName>
        <fullName evidence="8">DoxX family protein</fullName>
    </submittedName>
</protein>
<dbReference type="KEGG" id="nneo:PQG83_10190"/>
<evidence type="ECO:0000256" key="2">
    <source>
        <dbReference type="ARBA" id="ARBA00006679"/>
    </source>
</evidence>
<evidence type="ECO:0000256" key="5">
    <source>
        <dbReference type="ARBA" id="ARBA00022989"/>
    </source>
</evidence>
<dbReference type="EMBL" id="CP116968">
    <property type="protein sequence ID" value="WNM64100.1"/>
    <property type="molecule type" value="Genomic_DNA"/>
</dbReference>
<proteinExistence type="inferred from homology"/>
<evidence type="ECO:0000256" key="4">
    <source>
        <dbReference type="ARBA" id="ARBA00022692"/>
    </source>
</evidence>
<evidence type="ECO:0000256" key="6">
    <source>
        <dbReference type="ARBA" id="ARBA00023136"/>
    </source>
</evidence>
<name>A0AA96GPQ1_9BACT</name>
<comment type="subcellular location">
    <subcellularLocation>
        <location evidence="1">Cell membrane</location>
        <topology evidence="1">Multi-pass membrane protein</topology>
    </subcellularLocation>
</comment>
<dbReference type="PANTHER" id="PTHR33452">
    <property type="entry name" value="OXIDOREDUCTASE CATD-RELATED"/>
    <property type="match status" value="1"/>
</dbReference>
<dbReference type="Proteomes" id="UP001302494">
    <property type="component" value="Chromosome"/>
</dbReference>
<reference evidence="8 9" key="1">
    <citation type="submission" date="2023-01" db="EMBL/GenBank/DDBJ databases">
        <title>Cultivation and genomic characterization of new, ubiquitous marine nitrite-oxidizing bacteria from the Nitrospirales.</title>
        <authorList>
            <person name="Mueller A.J."/>
            <person name="Daebeler A."/>
            <person name="Herbold C.W."/>
            <person name="Kirkegaard R.H."/>
            <person name="Daims H."/>
        </authorList>
    </citation>
    <scope>NUCLEOTIDE SEQUENCE [LARGE SCALE GENOMIC DNA]</scope>
    <source>
        <strain evidence="8 9">DK</strain>
    </source>
</reference>
<accession>A0AA96GPQ1</accession>